<accession>A0ABW5TLU4</accession>
<dbReference type="RefSeq" id="WP_379041190.1">
    <property type="nucleotide sequence ID" value="NZ_JBHSKW010000008.1"/>
</dbReference>
<proteinExistence type="predicted"/>
<keyword evidence="2" id="KW-1185">Reference proteome</keyword>
<protein>
    <recommendedName>
        <fullName evidence="3">N-acetyltransferase domain-containing protein</fullName>
    </recommendedName>
</protein>
<reference evidence="2" key="1">
    <citation type="journal article" date="2019" name="Int. J. Syst. Evol. Microbiol.">
        <title>The Global Catalogue of Microorganisms (GCM) 10K type strain sequencing project: providing services to taxonomists for standard genome sequencing and annotation.</title>
        <authorList>
            <consortium name="The Broad Institute Genomics Platform"/>
            <consortium name="The Broad Institute Genome Sequencing Center for Infectious Disease"/>
            <person name="Wu L."/>
            <person name="Ma J."/>
        </authorList>
    </citation>
    <scope>NUCLEOTIDE SEQUENCE [LARGE SCALE GENOMIC DNA]</scope>
    <source>
        <strain evidence="2">KCTC 42456</strain>
    </source>
</reference>
<evidence type="ECO:0000313" key="2">
    <source>
        <dbReference type="Proteomes" id="UP001597546"/>
    </source>
</evidence>
<organism evidence="1 2">
    <name type="scientific">Pedobacter alpinus</name>
    <dbReference type="NCBI Taxonomy" id="1590643"/>
    <lineage>
        <taxon>Bacteria</taxon>
        <taxon>Pseudomonadati</taxon>
        <taxon>Bacteroidota</taxon>
        <taxon>Sphingobacteriia</taxon>
        <taxon>Sphingobacteriales</taxon>
        <taxon>Sphingobacteriaceae</taxon>
        <taxon>Pedobacter</taxon>
    </lineage>
</organism>
<gene>
    <name evidence="1" type="ORF">ACFSSE_00465</name>
</gene>
<name>A0ABW5TLU4_9SPHI</name>
<dbReference type="Proteomes" id="UP001597546">
    <property type="component" value="Unassembled WGS sequence"/>
</dbReference>
<dbReference type="InterPro" id="IPR016181">
    <property type="entry name" value="Acyl_CoA_acyltransferase"/>
</dbReference>
<dbReference type="SUPFAM" id="SSF55729">
    <property type="entry name" value="Acyl-CoA N-acyltransferases (Nat)"/>
    <property type="match status" value="1"/>
</dbReference>
<sequence>MEIFLNKDKPVVRLRAFRAIDDPKTCELFIEGHTHVLTSIGITKVTSSKNDWMYNPAAFVLVVEDLEGKRVYGGARVHVAGGNQPLPLEEAASALDSNVFDLVWKYAQNGTGELCGLWNSREIAGYGVGSIFLIRAAVAISQQLGIKSLFAFCAPYTIKPVATCGMELEPSIGNEGTFVYPKLDLVATTMILKDVDTLSKAEEEDKIAIVKLRKDLNVVKNETLRKKEITIHYETLIPLINNWDLDHAISEAYNNFQKATVSIDGANNFTFL</sequence>
<dbReference type="EMBL" id="JBHULV010000003">
    <property type="protein sequence ID" value="MFD2730168.1"/>
    <property type="molecule type" value="Genomic_DNA"/>
</dbReference>
<evidence type="ECO:0008006" key="3">
    <source>
        <dbReference type="Google" id="ProtNLM"/>
    </source>
</evidence>
<evidence type="ECO:0000313" key="1">
    <source>
        <dbReference type="EMBL" id="MFD2730168.1"/>
    </source>
</evidence>
<comment type="caution">
    <text evidence="1">The sequence shown here is derived from an EMBL/GenBank/DDBJ whole genome shotgun (WGS) entry which is preliminary data.</text>
</comment>